<dbReference type="Gene3D" id="3.80.10.10">
    <property type="entry name" value="Ribonuclease Inhibitor"/>
    <property type="match status" value="3"/>
</dbReference>
<evidence type="ECO:0000256" key="1">
    <source>
        <dbReference type="ARBA" id="ARBA00004167"/>
    </source>
</evidence>
<evidence type="ECO:0000256" key="3">
    <source>
        <dbReference type="ARBA" id="ARBA00022729"/>
    </source>
</evidence>
<comment type="subcellular location">
    <subcellularLocation>
        <location evidence="1">Membrane</location>
        <topology evidence="1">Single-pass membrane protein</topology>
    </subcellularLocation>
</comment>
<dbReference type="InterPro" id="IPR032675">
    <property type="entry name" value="LRR_dom_sf"/>
</dbReference>
<name>A0A7J7J547_BUGNE</name>
<dbReference type="SUPFAM" id="SSF52058">
    <property type="entry name" value="L domain-like"/>
    <property type="match status" value="1"/>
</dbReference>
<dbReference type="GO" id="GO:0005886">
    <property type="term" value="C:plasma membrane"/>
    <property type="evidence" value="ECO:0007669"/>
    <property type="project" value="TreeGrafter"/>
</dbReference>
<dbReference type="SUPFAM" id="SSF52200">
    <property type="entry name" value="Toll/Interleukin receptor TIR domain"/>
    <property type="match status" value="1"/>
</dbReference>
<dbReference type="SUPFAM" id="SSF52047">
    <property type="entry name" value="RNI-like"/>
    <property type="match status" value="1"/>
</dbReference>
<keyword evidence="4 6" id="KW-1133">Transmembrane helix</keyword>
<keyword evidence="8" id="KW-1185">Reference proteome</keyword>
<evidence type="ECO:0000313" key="7">
    <source>
        <dbReference type="EMBL" id="KAF6021319.1"/>
    </source>
</evidence>
<dbReference type="InterPro" id="IPR035897">
    <property type="entry name" value="Toll_tir_struct_dom_sf"/>
</dbReference>
<dbReference type="AlphaFoldDB" id="A0A7J7J547"/>
<reference evidence="7" key="1">
    <citation type="submission" date="2020-06" db="EMBL/GenBank/DDBJ databases">
        <title>Draft genome of Bugula neritina, a colonial animal packing powerful symbionts and potential medicines.</title>
        <authorList>
            <person name="Rayko M."/>
        </authorList>
    </citation>
    <scope>NUCLEOTIDE SEQUENCE [LARGE SCALE GENOMIC DNA]</scope>
    <source>
        <strain evidence="7">Kwan_BN1</strain>
    </source>
</reference>
<sequence>MDCSDTKITQFSVPPTLNTIGIRVLKLNHNHLNSIPDLSPFTDLEFLDLSYNKISFIGPFIFSSNTRLLHLNISFNNILLSNETISRDSFKGLTTLKTLRLKQKDGHKPAQGFDYSALAPLNNSLEELYLIGTPAFSTVFTEFHRLHTLSIGGSDCDIPELTNSSMLPLSSLPLKRFSARNCRVKSINQQFLKSFTNSLLRLDLSCNPLKEHLSEIVNGIANSKLHTLLLDRINIPKKGTDFCWWDINNGDIIPLSTIPLQVLSMQANHIQTPETLNLRQYCQELLYLDISQNELNHSSLQVSSNAEGQVLPARVLELFYNMELQTRFIRYIAFRGMTKDYSCDGHNYYPDLLDCNQDSYLFIDDRFDWNVTHNPDIVDIHVLNELMNHLQKKCSQDIFTLFLCSHKGNVIYYATDYIRKEGINYVSDEAVDFTVRYYRNRVHTLLSGGLDLSFVPAHLTTLAIDYNDFTLSENVQRNEATPLCSNIEMYLNNLETITLSYSQVGFISCRNITGLQYLSKLVCIDCSIVGWSRDFLTNFPVKTLVFPRNKFGEKLRNDIAGELLGGAPALEELHFGKQDGGILYFSDFDFFSHHPNLTHLDLHGNKLLSWNITISKNLKLNYLNLINNSIHYIEEEFRNEFDNQSLNNNFYVDLTGNTVLCSSNESHVNYIHWLLTSPAIKCNSQFYCYGLDMTISDYYYYSLAVSTSTESFGGQSEQLVTISVATAIATVLVLFLIAMMYFNRHSLLLRFYQNKLGSSTAEECKAFASHTNGFTVKLIELLIEIKCFNITITSSEINTLPGEMSRLATAKLIAQSGKSLIFVTPDYMKDDVTKFEFELIKLKPVSELLVVTVGISSVSQLDHLPKLLTRLIMDKKHLEWPVGVCSISAGSHNREGFIKSLVESLSNRSSEVLNHI</sequence>
<evidence type="ECO:0008006" key="9">
    <source>
        <dbReference type="Google" id="ProtNLM"/>
    </source>
</evidence>
<evidence type="ECO:0000256" key="4">
    <source>
        <dbReference type="ARBA" id="ARBA00022989"/>
    </source>
</evidence>
<dbReference type="Pfam" id="PF13855">
    <property type="entry name" value="LRR_8"/>
    <property type="match status" value="1"/>
</dbReference>
<dbReference type="GO" id="GO:0038023">
    <property type="term" value="F:signaling receptor activity"/>
    <property type="evidence" value="ECO:0007669"/>
    <property type="project" value="TreeGrafter"/>
</dbReference>
<dbReference type="EMBL" id="VXIV02003066">
    <property type="protein sequence ID" value="KAF6021319.1"/>
    <property type="molecule type" value="Genomic_DNA"/>
</dbReference>
<proteinExistence type="predicted"/>
<keyword evidence="2 6" id="KW-0812">Transmembrane</keyword>
<dbReference type="Proteomes" id="UP000593567">
    <property type="component" value="Unassembled WGS sequence"/>
</dbReference>
<evidence type="ECO:0000256" key="6">
    <source>
        <dbReference type="SAM" id="Phobius"/>
    </source>
</evidence>
<comment type="caution">
    <text evidence="7">The sequence shown here is derived from an EMBL/GenBank/DDBJ whole genome shotgun (WGS) entry which is preliminary data.</text>
</comment>
<organism evidence="7 8">
    <name type="scientific">Bugula neritina</name>
    <name type="common">Brown bryozoan</name>
    <name type="synonym">Sertularia neritina</name>
    <dbReference type="NCBI Taxonomy" id="10212"/>
    <lineage>
        <taxon>Eukaryota</taxon>
        <taxon>Metazoa</taxon>
        <taxon>Spiralia</taxon>
        <taxon>Lophotrochozoa</taxon>
        <taxon>Bryozoa</taxon>
        <taxon>Gymnolaemata</taxon>
        <taxon>Cheilostomatida</taxon>
        <taxon>Flustrina</taxon>
        <taxon>Buguloidea</taxon>
        <taxon>Bugulidae</taxon>
        <taxon>Bugula</taxon>
    </lineage>
</organism>
<feature type="transmembrane region" description="Helical" evidence="6">
    <location>
        <begin position="719"/>
        <end position="742"/>
    </location>
</feature>
<evidence type="ECO:0000313" key="8">
    <source>
        <dbReference type="Proteomes" id="UP000593567"/>
    </source>
</evidence>
<keyword evidence="3" id="KW-0732">Signal</keyword>
<protein>
    <recommendedName>
        <fullName evidence="9">TIR domain-containing protein</fullName>
    </recommendedName>
</protein>
<dbReference type="Gene3D" id="3.40.50.10140">
    <property type="entry name" value="Toll/interleukin-1 receptor homology (TIR) domain"/>
    <property type="match status" value="1"/>
</dbReference>
<dbReference type="OrthoDB" id="1081807at2759"/>
<dbReference type="PROSITE" id="PS51450">
    <property type="entry name" value="LRR"/>
    <property type="match status" value="2"/>
</dbReference>
<keyword evidence="5 6" id="KW-0472">Membrane</keyword>
<dbReference type="GO" id="GO:0007165">
    <property type="term" value="P:signal transduction"/>
    <property type="evidence" value="ECO:0007669"/>
    <property type="project" value="TreeGrafter"/>
</dbReference>
<evidence type="ECO:0000256" key="2">
    <source>
        <dbReference type="ARBA" id="ARBA00022692"/>
    </source>
</evidence>
<dbReference type="PANTHER" id="PTHR24365:SF541">
    <property type="entry name" value="PROTEIN TOLL-RELATED"/>
    <property type="match status" value="1"/>
</dbReference>
<dbReference type="PANTHER" id="PTHR24365">
    <property type="entry name" value="TOLL-LIKE RECEPTOR"/>
    <property type="match status" value="1"/>
</dbReference>
<dbReference type="InterPro" id="IPR001611">
    <property type="entry name" value="Leu-rich_rpt"/>
</dbReference>
<accession>A0A7J7J547</accession>
<evidence type="ECO:0000256" key="5">
    <source>
        <dbReference type="ARBA" id="ARBA00023136"/>
    </source>
</evidence>
<gene>
    <name evidence="7" type="ORF">EB796_020365</name>
</gene>